<feature type="DNA-binding region" description="H-T-H motif" evidence="4">
    <location>
        <begin position="34"/>
        <end position="53"/>
    </location>
</feature>
<dbReference type="Proteomes" id="UP001160334">
    <property type="component" value="Unassembled WGS sequence"/>
</dbReference>
<keyword evidence="3" id="KW-0804">Transcription</keyword>
<feature type="domain" description="HTH tetR-type" evidence="5">
    <location>
        <begin position="11"/>
        <end position="71"/>
    </location>
</feature>
<dbReference type="InterPro" id="IPR050109">
    <property type="entry name" value="HTH-type_TetR-like_transc_reg"/>
</dbReference>
<dbReference type="PRINTS" id="PR00455">
    <property type="entry name" value="HTHTETR"/>
</dbReference>
<dbReference type="Gene3D" id="1.10.357.10">
    <property type="entry name" value="Tetracycline Repressor, domain 2"/>
    <property type="match status" value="1"/>
</dbReference>
<dbReference type="PANTHER" id="PTHR30055:SF234">
    <property type="entry name" value="HTH-TYPE TRANSCRIPTIONAL REGULATOR BETI"/>
    <property type="match status" value="1"/>
</dbReference>
<proteinExistence type="predicted"/>
<evidence type="ECO:0000313" key="7">
    <source>
        <dbReference type="Proteomes" id="UP001160334"/>
    </source>
</evidence>
<dbReference type="InterPro" id="IPR009057">
    <property type="entry name" value="Homeodomain-like_sf"/>
</dbReference>
<accession>A0ABT6M9P1</accession>
<dbReference type="PANTHER" id="PTHR30055">
    <property type="entry name" value="HTH-TYPE TRANSCRIPTIONAL REGULATOR RUTR"/>
    <property type="match status" value="1"/>
</dbReference>
<evidence type="ECO:0000256" key="3">
    <source>
        <dbReference type="ARBA" id="ARBA00023163"/>
    </source>
</evidence>
<evidence type="ECO:0000256" key="4">
    <source>
        <dbReference type="PROSITE-ProRule" id="PRU00335"/>
    </source>
</evidence>
<keyword evidence="2 4" id="KW-0238">DNA-binding</keyword>
<reference evidence="6 7" key="1">
    <citation type="submission" date="2023-04" db="EMBL/GenBank/DDBJ databases">
        <title>Forest soil microbial communities from Buena Vista Peninsula, Colon Province, Panama.</title>
        <authorList>
            <person name="Bouskill N."/>
        </authorList>
    </citation>
    <scope>NUCLEOTIDE SEQUENCE [LARGE SCALE GENOMIC DNA]</scope>
    <source>
        <strain evidence="6 7">CFH S0262</strain>
    </source>
</reference>
<keyword evidence="1" id="KW-0805">Transcription regulation</keyword>
<comment type="caution">
    <text evidence="6">The sequence shown here is derived from an EMBL/GenBank/DDBJ whole genome shotgun (WGS) entry which is preliminary data.</text>
</comment>
<sequence length="202" mass="22119">MSSRAQDLSPTAIRERILDAAEACLIEFGYGSRLHALIAERAGLSRPTLYKYVGDQSQIFDALLQREITRFFMVLDPVLRGQDRLQAGFVDCVVFAVGYAQRHPVLQKGLRDDPATVLPWFTVFSAPLIVRGAEFLVPHFERMCAGDRTATLGPHAISAWAFRLVASLVTTNSGIDTGDERALREFVNGLLSIGAAPATEVA</sequence>
<keyword evidence="7" id="KW-1185">Reference proteome</keyword>
<dbReference type="RefSeq" id="WP_280760342.1">
    <property type="nucleotide sequence ID" value="NZ_JARXVC010000004.1"/>
</dbReference>
<dbReference type="SUPFAM" id="SSF46689">
    <property type="entry name" value="Homeodomain-like"/>
    <property type="match status" value="1"/>
</dbReference>
<evidence type="ECO:0000313" key="6">
    <source>
        <dbReference type="EMBL" id="MDH6281017.1"/>
    </source>
</evidence>
<dbReference type="Pfam" id="PF00440">
    <property type="entry name" value="TetR_N"/>
    <property type="match status" value="1"/>
</dbReference>
<dbReference type="EMBL" id="JARXVC010000004">
    <property type="protein sequence ID" value="MDH6281017.1"/>
    <property type="molecule type" value="Genomic_DNA"/>
</dbReference>
<name>A0ABT6M9P1_9NOCA</name>
<gene>
    <name evidence="6" type="ORF">M2280_002230</name>
</gene>
<protein>
    <submittedName>
        <fullName evidence="6">AcrR family transcriptional regulator</fullName>
    </submittedName>
</protein>
<dbReference type="PROSITE" id="PS50977">
    <property type="entry name" value="HTH_TETR_2"/>
    <property type="match status" value="1"/>
</dbReference>
<evidence type="ECO:0000256" key="1">
    <source>
        <dbReference type="ARBA" id="ARBA00023015"/>
    </source>
</evidence>
<organism evidence="6 7">
    <name type="scientific">Prescottella agglutinans</name>
    <dbReference type="NCBI Taxonomy" id="1644129"/>
    <lineage>
        <taxon>Bacteria</taxon>
        <taxon>Bacillati</taxon>
        <taxon>Actinomycetota</taxon>
        <taxon>Actinomycetes</taxon>
        <taxon>Mycobacteriales</taxon>
        <taxon>Nocardiaceae</taxon>
        <taxon>Prescottella</taxon>
    </lineage>
</organism>
<dbReference type="InterPro" id="IPR001647">
    <property type="entry name" value="HTH_TetR"/>
</dbReference>
<evidence type="ECO:0000259" key="5">
    <source>
        <dbReference type="PROSITE" id="PS50977"/>
    </source>
</evidence>
<evidence type="ECO:0000256" key="2">
    <source>
        <dbReference type="ARBA" id="ARBA00023125"/>
    </source>
</evidence>